<dbReference type="Gene3D" id="3.40.30.10">
    <property type="entry name" value="Glutaredoxin"/>
    <property type="match status" value="1"/>
</dbReference>
<dbReference type="OrthoDB" id="409543at2759"/>
<proteinExistence type="inferred from homology"/>
<name>A0A0B7NLZ4_9FUNG</name>
<dbReference type="InterPro" id="IPR029044">
    <property type="entry name" value="Nucleotide-diphossugar_trans"/>
</dbReference>
<feature type="transmembrane region" description="Helical" evidence="2">
    <location>
        <begin position="65"/>
        <end position="86"/>
    </location>
</feature>
<evidence type="ECO:0000259" key="3">
    <source>
        <dbReference type="PROSITE" id="PS50404"/>
    </source>
</evidence>
<dbReference type="CDD" id="cd00570">
    <property type="entry name" value="GST_N_family"/>
    <property type="match status" value="1"/>
</dbReference>
<organism evidence="4 5">
    <name type="scientific">Parasitella parasitica</name>
    <dbReference type="NCBI Taxonomy" id="35722"/>
    <lineage>
        <taxon>Eukaryota</taxon>
        <taxon>Fungi</taxon>
        <taxon>Fungi incertae sedis</taxon>
        <taxon>Mucoromycota</taxon>
        <taxon>Mucoromycotina</taxon>
        <taxon>Mucoromycetes</taxon>
        <taxon>Mucorales</taxon>
        <taxon>Mucorineae</taxon>
        <taxon>Mucoraceae</taxon>
        <taxon>Parasitella</taxon>
    </lineage>
</organism>
<evidence type="ECO:0000313" key="5">
    <source>
        <dbReference type="Proteomes" id="UP000054107"/>
    </source>
</evidence>
<evidence type="ECO:0000313" key="4">
    <source>
        <dbReference type="EMBL" id="CEP16378.1"/>
    </source>
</evidence>
<reference evidence="4 5" key="1">
    <citation type="submission" date="2014-09" db="EMBL/GenBank/DDBJ databases">
        <authorList>
            <person name="Ellenberger Sabrina"/>
        </authorList>
    </citation>
    <scope>NUCLEOTIDE SEQUENCE [LARGE SCALE GENOMIC DNA]</scope>
    <source>
        <strain evidence="4 5">CBS 412.66</strain>
    </source>
</reference>
<dbReference type="SUPFAM" id="SSF47616">
    <property type="entry name" value="GST C-terminal domain-like"/>
    <property type="match status" value="1"/>
</dbReference>
<protein>
    <recommendedName>
        <fullName evidence="3">GST N-terminal domain-containing protein</fullName>
    </recommendedName>
</protein>
<sequence length="804" mass="90165">MTTTQFTISTAVDVASEVNAILNDTIANLAGGGDSSKVAATTDGLMHIFTALSTAANLSLFFFKYLIGFIVTIAMYLLSPMLWLFSACWHQFVTKPLDLFLYVLHVLYPVIMFCTAAVCCGLFIGGCAGFAAEAFSSILINATWGPQAVKGVEREESLGLAEGRIKENGGSSNGSYIEQEDQEYTKDYDKSASFFGSARTILKWVLIATVCGIVTFFTIFGIDFNSRITPRDFLASARPESGPLSSTCFKSSDTPHNQHFGIIPSVPVKEDDVCFDYAGLIKPQHSNATTPIVYHTYWSTHMTKYLTENQLASLRSFAATQPSHHTLFFWITSRDKPDLLKPDSLWLSVKSPNVQLKILEEESNELLKDTPLATLEERHLQELLRLASLYLYGGVWFDLDVLFVRDLSPLLHLEWLTQSTCFELSQFASASAVDSRFSGALMHFFPQSPYVCEMLSAASDELNGVVNGLKPLRSLGPDLYARVFHRMLRHRITPWAVLPWCFTDPSQCHSSNALPSAFDNVREFSVDHVNKIFAYHWHEQWKTSPGTIFKHLVEQQRRFTTCKNILYYNPGSVFSSVGVLLLCQKNVQDQFELRPIQMGVDNISPWYIKLNPKGQVPTLVHQGQPVPDTLAIASYLDEQFKPSIFATDDAQVVALIEQWRQVRVLSLLSGKKTALQDVSQMAATLESSRQQVEDYARSNPELAEAYNIRLNVHDDRSKILTDHGVYLMHKERLTQLLDNTEKALLDNGGKLLPRGRTAADAYAVGILHWLKSKLDSDILKSRPMTAKYYEEQASSPSFIHAFKK</sequence>
<comment type="similarity">
    <text evidence="1">Belongs to the glycosyltransferase 32 family.</text>
</comment>
<dbReference type="InterPro" id="IPR036249">
    <property type="entry name" value="Thioredoxin-like_sf"/>
</dbReference>
<dbReference type="Pfam" id="PF13417">
    <property type="entry name" value="GST_N_3"/>
    <property type="match status" value="1"/>
</dbReference>
<keyword evidence="2" id="KW-0472">Membrane</keyword>
<dbReference type="PANTHER" id="PTHR45374">
    <property type="entry name" value="GLUTATHIONE S-TRANSFERASE TCHQD"/>
    <property type="match status" value="1"/>
</dbReference>
<keyword evidence="2" id="KW-0812">Transmembrane</keyword>
<keyword evidence="2" id="KW-1133">Transmembrane helix</keyword>
<accession>A0A0B7NLZ4</accession>
<dbReference type="EMBL" id="LN733128">
    <property type="protein sequence ID" value="CEP16378.1"/>
    <property type="molecule type" value="Genomic_DNA"/>
</dbReference>
<dbReference type="InterPro" id="IPR044617">
    <property type="entry name" value="TCHQD"/>
</dbReference>
<feature type="domain" description="GST N-terminal" evidence="3">
    <location>
        <begin position="562"/>
        <end position="644"/>
    </location>
</feature>
<dbReference type="SUPFAM" id="SSF52833">
    <property type="entry name" value="Thioredoxin-like"/>
    <property type="match status" value="1"/>
</dbReference>
<keyword evidence="5" id="KW-1185">Reference proteome</keyword>
<dbReference type="InterPro" id="IPR007577">
    <property type="entry name" value="GlycoTrfase_DXD_sugar-bd_CS"/>
</dbReference>
<dbReference type="InterPro" id="IPR036282">
    <property type="entry name" value="Glutathione-S-Trfase_C_sf"/>
</dbReference>
<dbReference type="Pfam" id="PF04488">
    <property type="entry name" value="Gly_transf_sug"/>
    <property type="match status" value="1"/>
</dbReference>
<dbReference type="Gene3D" id="1.20.1050.10">
    <property type="match status" value="1"/>
</dbReference>
<feature type="transmembrane region" description="Helical" evidence="2">
    <location>
        <begin position="106"/>
        <end position="131"/>
    </location>
</feature>
<dbReference type="InterPro" id="IPR004045">
    <property type="entry name" value="Glutathione_S-Trfase_N"/>
</dbReference>
<dbReference type="AlphaFoldDB" id="A0A0B7NLZ4"/>
<dbReference type="GO" id="GO:0004364">
    <property type="term" value="F:glutathione transferase activity"/>
    <property type="evidence" value="ECO:0007669"/>
    <property type="project" value="InterPro"/>
</dbReference>
<evidence type="ECO:0000256" key="1">
    <source>
        <dbReference type="ARBA" id="ARBA00009003"/>
    </source>
</evidence>
<evidence type="ECO:0000256" key="2">
    <source>
        <dbReference type="SAM" id="Phobius"/>
    </source>
</evidence>
<dbReference type="Gene3D" id="3.90.550.20">
    <property type="match status" value="1"/>
</dbReference>
<dbReference type="PANTHER" id="PTHR45374:SF1">
    <property type="entry name" value="GLUTATHIONE S-TRANSFERASE TCHQD"/>
    <property type="match status" value="1"/>
</dbReference>
<feature type="transmembrane region" description="Helical" evidence="2">
    <location>
        <begin position="201"/>
        <end position="222"/>
    </location>
</feature>
<gene>
    <name evidence="4" type="primary">PARPA_10642.1 scaffold 41546</name>
</gene>
<dbReference type="PROSITE" id="PS50404">
    <property type="entry name" value="GST_NTER"/>
    <property type="match status" value="1"/>
</dbReference>
<dbReference type="Proteomes" id="UP000054107">
    <property type="component" value="Unassembled WGS sequence"/>
</dbReference>
<dbReference type="SUPFAM" id="SSF53448">
    <property type="entry name" value="Nucleotide-diphospho-sugar transferases"/>
    <property type="match status" value="1"/>
</dbReference>